<gene>
    <name evidence="2" type="ORF">FNU76_23880</name>
</gene>
<dbReference type="KEGG" id="cari:FNU76_23880"/>
<accession>A0A516SLX7</accession>
<keyword evidence="3" id="KW-1185">Reference proteome</keyword>
<proteinExistence type="predicted"/>
<protein>
    <submittedName>
        <fullName evidence="2">Uncharacterized protein</fullName>
    </submittedName>
</protein>
<dbReference type="Proteomes" id="UP000317550">
    <property type="component" value="Chromosome"/>
</dbReference>
<evidence type="ECO:0000256" key="1">
    <source>
        <dbReference type="SAM" id="SignalP"/>
    </source>
</evidence>
<feature type="signal peptide" evidence="1">
    <location>
        <begin position="1"/>
        <end position="23"/>
    </location>
</feature>
<name>A0A516SLX7_9NEIS</name>
<reference evidence="3" key="1">
    <citation type="submission" date="2019-07" db="EMBL/GenBank/DDBJ databases">
        <title>Chitinimonas sp. nov., isolated from Ny-Alesund, arctica soil.</title>
        <authorList>
            <person name="Xu Q."/>
            <person name="Peng F."/>
        </authorList>
    </citation>
    <scope>NUCLEOTIDE SEQUENCE [LARGE SCALE GENOMIC DNA]</scope>
    <source>
        <strain evidence="3">R3-44</strain>
    </source>
</reference>
<sequence length="145" mass="15524">MNKNITLIVIISANIMVTGIAHATNLVTNDSNKQEAATSESSAQVKEILIQFDKSMLDNNGKPNIAAQQEILNTVATRHGLTLTLDAILSGGLQLWSINKRIADGDADILAADIEKSNTSIVSATPNKKLTIDLPSPPKRIKQVP</sequence>
<dbReference type="EMBL" id="CP041730">
    <property type="protein sequence ID" value="QDQ29145.1"/>
    <property type="molecule type" value="Genomic_DNA"/>
</dbReference>
<evidence type="ECO:0000313" key="3">
    <source>
        <dbReference type="Proteomes" id="UP000317550"/>
    </source>
</evidence>
<organism evidence="2 3">
    <name type="scientific">Chitinimonas arctica</name>
    <dbReference type="NCBI Taxonomy" id="2594795"/>
    <lineage>
        <taxon>Bacteria</taxon>
        <taxon>Pseudomonadati</taxon>
        <taxon>Pseudomonadota</taxon>
        <taxon>Betaproteobacteria</taxon>
        <taxon>Neisseriales</taxon>
        <taxon>Chitinibacteraceae</taxon>
        <taxon>Chitinimonas</taxon>
    </lineage>
</organism>
<keyword evidence="1" id="KW-0732">Signal</keyword>
<dbReference type="RefSeq" id="WP_144280519.1">
    <property type="nucleotide sequence ID" value="NZ_CP041730.1"/>
</dbReference>
<feature type="chain" id="PRO_5021871118" evidence="1">
    <location>
        <begin position="24"/>
        <end position="145"/>
    </location>
</feature>
<evidence type="ECO:0000313" key="2">
    <source>
        <dbReference type="EMBL" id="QDQ29145.1"/>
    </source>
</evidence>
<dbReference type="AlphaFoldDB" id="A0A516SLX7"/>